<proteinExistence type="predicted"/>
<sequence>MAYYQPTDATYRAPIHFDARVALDLVDASWAASGELVPDAGFEQHLHPPATAGLHVGLSGAGGRGISVPALGAEATASIGNGTSAGGGAGTELANWVDIDASLFDHSATGGRP</sequence>
<name>A0A5J4YP17_PORPP</name>
<keyword evidence="2" id="KW-1185">Reference proteome</keyword>
<gene>
    <name evidence="1" type="ORF">FVE85_7950</name>
</gene>
<comment type="caution">
    <text evidence="1">The sequence shown here is derived from an EMBL/GenBank/DDBJ whole genome shotgun (WGS) entry which is preliminary data.</text>
</comment>
<accession>A0A5J4YP17</accession>
<evidence type="ECO:0000313" key="2">
    <source>
        <dbReference type="Proteomes" id="UP000324585"/>
    </source>
</evidence>
<reference evidence="2" key="1">
    <citation type="journal article" date="2019" name="Nat. Commun.">
        <title>Expansion of phycobilisome linker gene families in mesophilic red algae.</title>
        <authorList>
            <person name="Lee J."/>
            <person name="Kim D."/>
            <person name="Bhattacharya D."/>
            <person name="Yoon H.S."/>
        </authorList>
    </citation>
    <scope>NUCLEOTIDE SEQUENCE [LARGE SCALE GENOMIC DNA]</scope>
    <source>
        <strain evidence="2">CCMP 1328</strain>
    </source>
</reference>
<evidence type="ECO:0000313" key="1">
    <source>
        <dbReference type="EMBL" id="KAA8492443.1"/>
    </source>
</evidence>
<dbReference type="Proteomes" id="UP000324585">
    <property type="component" value="Unassembled WGS sequence"/>
</dbReference>
<dbReference type="EMBL" id="VRMN01000009">
    <property type="protein sequence ID" value="KAA8492443.1"/>
    <property type="molecule type" value="Genomic_DNA"/>
</dbReference>
<protein>
    <submittedName>
        <fullName evidence="1">Uncharacterized protein</fullName>
    </submittedName>
</protein>
<organism evidence="1 2">
    <name type="scientific">Porphyridium purpureum</name>
    <name type="common">Red alga</name>
    <name type="synonym">Porphyridium cruentum</name>
    <dbReference type="NCBI Taxonomy" id="35688"/>
    <lineage>
        <taxon>Eukaryota</taxon>
        <taxon>Rhodophyta</taxon>
        <taxon>Bangiophyceae</taxon>
        <taxon>Porphyridiales</taxon>
        <taxon>Porphyridiaceae</taxon>
        <taxon>Porphyridium</taxon>
    </lineage>
</organism>
<dbReference type="AlphaFoldDB" id="A0A5J4YP17"/>